<dbReference type="EMBL" id="JBHSVR010000001">
    <property type="protein sequence ID" value="MFC6634141.1"/>
    <property type="molecule type" value="Genomic_DNA"/>
</dbReference>
<reference evidence="3" key="1">
    <citation type="journal article" date="2019" name="Int. J. Syst. Evol. Microbiol.">
        <title>The Global Catalogue of Microorganisms (GCM) 10K type strain sequencing project: providing services to taxonomists for standard genome sequencing and annotation.</title>
        <authorList>
            <consortium name="The Broad Institute Genomics Platform"/>
            <consortium name="The Broad Institute Genome Sequencing Center for Infectious Disease"/>
            <person name="Wu L."/>
            <person name="Ma J."/>
        </authorList>
    </citation>
    <scope>NUCLEOTIDE SEQUENCE [LARGE SCALE GENOMIC DNA]</scope>
    <source>
        <strain evidence="3">CGMCC 1.13718</strain>
    </source>
</reference>
<evidence type="ECO:0000256" key="1">
    <source>
        <dbReference type="SAM" id="Phobius"/>
    </source>
</evidence>
<feature type="transmembrane region" description="Helical" evidence="1">
    <location>
        <begin position="61"/>
        <end position="82"/>
    </location>
</feature>
<sequence length="235" mass="25869">MPEILLPIGLITILAVLAVAIDCYVTGRKTDDSGTRSANSDRLSDLALFAPFLALFYTENFWTSLACTLSIILITATSQWFCHRKGWLNAPSELITLVPGSILLTVVIYFIFFHDGFAEATPHDLVEANDGEHTSWTGYWVSALYFICFLLAAVPKKSDATFLSLLLLIPAITILPFFTGHYFWFMLLGLLLLLISVHRGFKNLETGSGGALSAVGGYFYMLAAFASIAVYAILY</sequence>
<dbReference type="RefSeq" id="WP_193190031.1">
    <property type="nucleotide sequence ID" value="NZ_JACZFR010000011.1"/>
</dbReference>
<evidence type="ECO:0000313" key="2">
    <source>
        <dbReference type="EMBL" id="MFC6634141.1"/>
    </source>
</evidence>
<feature type="transmembrane region" description="Helical" evidence="1">
    <location>
        <begin position="160"/>
        <end position="178"/>
    </location>
</feature>
<feature type="transmembrane region" description="Helical" evidence="1">
    <location>
        <begin position="94"/>
        <end position="113"/>
    </location>
</feature>
<feature type="transmembrane region" description="Helical" evidence="1">
    <location>
        <begin position="213"/>
        <end position="234"/>
    </location>
</feature>
<dbReference type="Proteomes" id="UP001596425">
    <property type="component" value="Unassembled WGS sequence"/>
</dbReference>
<name>A0ABW1YN27_9GAMM</name>
<evidence type="ECO:0008006" key="4">
    <source>
        <dbReference type="Google" id="ProtNLM"/>
    </source>
</evidence>
<gene>
    <name evidence="2" type="ORF">ACFQBM_12645</name>
</gene>
<organism evidence="2 3">
    <name type="scientific">Microbulbifer taiwanensis</name>
    <dbReference type="NCBI Taxonomy" id="986746"/>
    <lineage>
        <taxon>Bacteria</taxon>
        <taxon>Pseudomonadati</taxon>
        <taxon>Pseudomonadota</taxon>
        <taxon>Gammaproteobacteria</taxon>
        <taxon>Cellvibrionales</taxon>
        <taxon>Microbulbiferaceae</taxon>
        <taxon>Microbulbifer</taxon>
    </lineage>
</organism>
<keyword evidence="1" id="KW-0812">Transmembrane</keyword>
<keyword evidence="3" id="KW-1185">Reference proteome</keyword>
<protein>
    <recommendedName>
        <fullName evidence="4">UbiA family prenyltransferase</fullName>
    </recommendedName>
</protein>
<keyword evidence="1" id="KW-1133">Transmembrane helix</keyword>
<feature type="transmembrane region" description="Helical" evidence="1">
    <location>
        <begin position="133"/>
        <end position="153"/>
    </location>
</feature>
<proteinExistence type="predicted"/>
<comment type="caution">
    <text evidence="2">The sequence shown here is derived from an EMBL/GenBank/DDBJ whole genome shotgun (WGS) entry which is preliminary data.</text>
</comment>
<keyword evidence="1" id="KW-0472">Membrane</keyword>
<accession>A0ABW1YN27</accession>
<evidence type="ECO:0000313" key="3">
    <source>
        <dbReference type="Proteomes" id="UP001596425"/>
    </source>
</evidence>